<dbReference type="Gene3D" id="3.30.230.10">
    <property type="match status" value="1"/>
</dbReference>
<evidence type="ECO:0000313" key="1">
    <source>
        <dbReference type="EMBL" id="AZA11842.1"/>
    </source>
</evidence>
<dbReference type="InterPro" id="IPR020568">
    <property type="entry name" value="Ribosomal_Su5_D2-typ_SF"/>
</dbReference>
<evidence type="ECO:0000313" key="2">
    <source>
        <dbReference type="Proteomes" id="UP000271587"/>
    </source>
</evidence>
<dbReference type="EMBL" id="CP033897">
    <property type="protein sequence ID" value="AZA11842.1"/>
    <property type="molecule type" value="Genomic_DNA"/>
</dbReference>
<name>A0A3G6J1J0_9CORY</name>
<dbReference type="AlphaFoldDB" id="A0A3G6J1J0"/>
<organism evidence="1 2">
    <name type="scientific">Corynebacterium gerontici</name>
    <dbReference type="NCBI Taxonomy" id="2079234"/>
    <lineage>
        <taxon>Bacteria</taxon>
        <taxon>Bacillati</taxon>
        <taxon>Actinomycetota</taxon>
        <taxon>Actinomycetes</taxon>
        <taxon>Mycobacteriales</taxon>
        <taxon>Corynebacteriaceae</taxon>
        <taxon>Corynebacterium</taxon>
    </lineage>
</organism>
<evidence type="ECO:0008006" key="3">
    <source>
        <dbReference type="Google" id="ProtNLM"/>
    </source>
</evidence>
<proteinExistence type="predicted"/>
<gene>
    <name evidence="1" type="ORF">CGERO_07710</name>
</gene>
<dbReference type="SUPFAM" id="SSF54211">
    <property type="entry name" value="Ribosomal protein S5 domain 2-like"/>
    <property type="match status" value="1"/>
</dbReference>
<accession>A0A3G6J1J0</accession>
<dbReference type="OrthoDB" id="4427597at2"/>
<sequence length="408" mass="44186">MALWPAKHIDVAAMARSLHASWATDHAVVASAPATCPYLGDLSDHAGGMVLLGLTQQRLAVACSPRSDQQMQVRVVQLGAEGEQTSEQTYSAQIAEFRDLHNDQKLTFDQDNPAQRLAVVLLTLMHRQLISRETPGMDVTVVSAITPDAGLGLHEACDVAFALTLTDEPEEHQLGPMRTKLADVCAQASSTFCKHAPGRARYIAALRGKGEVVNVVDFADHSITHINAPDGFGFATRIVTAPKVQSSPDLSAMQRFIDDVTGAFAAPSLRQLPNARERVLAWLRAVHQVHPKSQAPSVDQASRWLRYLEHEIDRTLRAAASIRSRRSGDIVPAMNDSHQEYLSQLLDNEQLSAVAQLCLQYGAHAARAVESGVVCLVPIDRAEAFSQEIADAGLELVSVAPGETAELH</sequence>
<dbReference type="InterPro" id="IPR036554">
    <property type="entry name" value="GHMP_kinase_C_sf"/>
</dbReference>
<dbReference type="Proteomes" id="UP000271587">
    <property type="component" value="Chromosome"/>
</dbReference>
<keyword evidence="2" id="KW-1185">Reference proteome</keyword>
<reference evidence="1 2" key="1">
    <citation type="submission" date="2018-11" db="EMBL/GenBank/DDBJ databases">
        <authorList>
            <person name="Kleinhagauer T."/>
            <person name="Glaeser S.P."/>
            <person name="Spergser J."/>
            <person name="Ruckert C."/>
            <person name="Kaempfer P."/>
            <person name="Busse H.-J."/>
        </authorList>
    </citation>
    <scope>NUCLEOTIDE SEQUENCE [LARGE SCALE GENOMIC DNA]</scope>
    <source>
        <strain evidence="1 2">W8</strain>
    </source>
</reference>
<dbReference type="RefSeq" id="WP_123934749.1">
    <property type="nucleotide sequence ID" value="NZ_CP033897.1"/>
</dbReference>
<dbReference type="SUPFAM" id="SSF55060">
    <property type="entry name" value="GHMP Kinase, C-terminal domain"/>
    <property type="match status" value="1"/>
</dbReference>
<dbReference type="KEGG" id="cgk:CGERO_07710"/>
<protein>
    <recommendedName>
        <fullName evidence="3">Galactokinase</fullName>
    </recommendedName>
</protein>
<dbReference type="InterPro" id="IPR014721">
    <property type="entry name" value="Ribsml_uS5_D2-typ_fold_subgr"/>
</dbReference>